<dbReference type="RefSeq" id="WP_220581514.1">
    <property type="nucleotide sequence ID" value="NZ_RKLT01000012.1"/>
</dbReference>
<keyword evidence="1" id="KW-0812">Transmembrane</keyword>
<dbReference type="AlphaFoldDB" id="A0AAW4PI93"/>
<dbReference type="PANTHER" id="PTHR42208:SF1">
    <property type="entry name" value="HEAVY METAL TRANSPORTER"/>
    <property type="match status" value="1"/>
</dbReference>
<feature type="transmembrane region" description="Helical" evidence="1">
    <location>
        <begin position="110"/>
        <end position="132"/>
    </location>
</feature>
<evidence type="ECO:0000313" key="4">
    <source>
        <dbReference type="Proteomes" id="UP001430455"/>
    </source>
</evidence>
<gene>
    <name evidence="3" type="ORF">EGH23_18750</name>
</gene>
<dbReference type="PANTHER" id="PTHR42208">
    <property type="entry name" value="HEAVY METAL TRANSPORTER-RELATED"/>
    <property type="match status" value="1"/>
</dbReference>
<dbReference type="EMBL" id="RKLT01000012">
    <property type="protein sequence ID" value="MBX0296922.1"/>
    <property type="molecule type" value="Genomic_DNA"/>
</dbReference>
<feature type="transmembrane region" description="Helical" evidence="1">
    <location>
        <begin position="80"/>
        <end position="98"/>
    </location>
</feature>
<sequence length="268" mass="28016">MTGTIISIPLHGAGIAAAASTELIVFFVVGLLGGAHCLGMCGPLVTMYSEQLAAAPKRGADGFLSLYEVRQHALFNFGRTVSYAVLGGVFGLAGSLVFDAAGVVTVVGTVVRVSTGLVVGTVILVVGARYTLGHHGSYDILGSGRFIRLFSTLTSKLEDRVTGNGIIGLGLVHGLLPCPLLYPAFLYAFAHGSPSMGILTLGTLGLGTFPTLFLYGTIVQSVNPTRRAYLHRALGVAFLFMGWMPLAHSLALLGVSVPHVEVPIYQPF</sequence>
<feature type="domain" description="Urease accessory protein UreH-like transmembrane" evidence="2">
    <location>
        <begin position="26"/>
        <end position="243"/>
    </location>
</feature>
<proteinExistence type="predicted"/>
<accession>A0AAW4PI93</accession>
<reference evidence="3 4" key="1">
    <citation type="submission" date="2021-06" db="EMBL/GenBank/DDBJ databases">
        <title>Halomicroarcula sp. a new haloarchaeum isolated from saline soil.</title>
        <authorList>
            <person name="Duran-Viseras A."/>
            <person name="Sanchez-Porro C."/>
            <person name="Ventosa A."/>
        </authorList>
    </citation>
    <scope>NUCLEOTIDE SEQUENCE [LARGE SCALE GENOMIC DNA]</scope>
    <source>
        <strain evidence="3 4">F27</strain>
    </source>
</reference>
<dbReference type="Pfam" id="PF13386">
    <property type="entry name" value="DsbD_2"/>
    <property type="match status" value="1"/>
</dbReference>
<keyword evidence="4" id="KW-1185">Reference proteome</keyword>
<dbReference type="Proteomes" id="UP001430455">
    <property type="component" value="Unassembled WGS sequence"/>
</dbReference>
<feature type="transmembrane region" description="Helical" evidence="1">
    <location>
        <begin position="229"/>
        <end position="246"/>
    </location>
</feature>
<keyword evidence="1" id="KW-1133">Transmembrane helix</keyword>
<evidence type="ECO:0000313" key="3">
    <source>
        <dbReference type="EMBL" id="MBX0296922.1"/>
    </source>
</evidence>
<comment type="caution">
    <text evidence="3">The sequence shown here is derived from an EMBL/GenBank/DDBJ whole genome shotgun (WGS) entry which is preliminary data.</text>
</comment>
<feature type="transmembrane region" description="Helical" evidence="1">
    <location>
        <begin position="196"/>
        <end position="217"/>
    </location>
</feature>
<keyword evidence="1" id="KW-0472">Membrane</keyword>
<dbReference type="InterPro" id="IPR039447">
    <property type="entry name" value="UreH-like_TM_dom"/>
</dbReference>
<feature type="transmembrane region" description="Helical" evidence="1">
    <location>
        <begin position="166"/>
        <end position="190"/>
    </location>
</feature>
<evidence type="ECO:0000256" key="1">
    <source>
        <dbReference type="SAM" id="Phobius"/>
    </source>
</evidence>
<organism evidence="3 4">
    <name type="scientific">Haloarcula nitratireducens</name>
    <dbReference type="NCBI Taxonomy" id="2487749"/>
    <lineage>
        <taxon>Archaea</taxon>
        <taxon>Methanobacteriati</taxon>
        <taxon>Methanobacteriota</taxon>
        <taxon>Stenosarchaea group</taxon>
        <taxon>Halobacteria</taxon>
        <taxon>Halobacteriales</taxon>
        <taxon>Haloarculaceae</taxon>
        <taxon>Haloarcula</taxon>
    </lineage>
</organism>
<protein>
    <submittedName>
        <fullName evidence="3">Sulfite exporter TauE/SafE family protein</fullName>
    </submittedName>
</protein>
<evidence type="ECO:0000259" key="2">
    <source>
        <dbReference type="Pfam" id="PF13386"/>
    </source>
</evidence>
<name>A0AAW4PI93_9EURY</name>